<feature type="region of interest" description="Disordered" evidence="1">
    <location>
        <begin position="1"/>
        <end position="27"/>
    </location>
</feature>
<name>A0AAV7RW01_PLEWA</name>
<organism evidence="2 3">
    <name type="scientific">Pleurodeles waltl</name>
    <name type="common">Iberian ribbed newt</name>
    <dbReference type="NCBI Taxonomy" id="8319"/>
    <lineage>
        <taxon>Eukaryota</taxon>
        <taxon>Metazoa</taxon>
        <taxon>Chordata</taxon>
        <taxon>Craniata</taxon>
        <taxon>Vertebrata</taxon>
        <taxon>Euteleostomi</taxon>
        <taxon>Amphibia</taxon>
        <taxon>Batrachia</taxon>
        <taxon>Caudata</taxon>
        <taxon>Salamandroidea</taxon>
        <taxon>Salamandridae</taxon>
        <taxon>Pleurodelinae</taxon>
        <taxon>Pleurodeles</taxon>
    </lineage>
</organism>
<evidence type="ECO:0000256" key="1">
    <source>
        <dbReference type="SAM" id="MobiDB-lite"/>
    </source>
</evidence>
<dbReference type="AlphaFoldDB" id="A0AAV7RW01"/>
<protein>
    <submittedName>
        <fullName evidence="2">Uncharacterized protein</fullName>
    </submittedName>
</protein>
<gene>
    <name evidence="2" type="ORF">NDU88_009360</name>
</gene>
<sequence>MRCSGPCRHDRALRRGAGRRGPGTTLDPRWILAAPAEEHRDTARRAPLLRTFGSGWRQRDFPTSGASNTRRTGHTLSLPQHTYARIDLFLTSLRVTNRATGTALGVASLLDHVLLMLSLAFPLHASVAKCWRLNARLLTYEDILMEIEGTIRNYLEANDAPEVWGGRPLGSLKSSRQGAIHSALLIGRLGLRWVWRPCQITSCSCCH</sequence>
<comment type="caution">
    <text evidence="2">The sequence shown here is derived from an EMBL/GenBank/DDBJ whole genome shotgun (WGS) entry which is preliminary data.</text>
</comment>
<dbReference type="Proteomes" id="UP001066276">
    <property type="component" value="Chromosome 5"/>
</dbReference>
<reference evidence="2" key="1">
    <citation type="journal article" date="2022" name="bioRxiv">
        <title>Sequencing and chromosome-scale assembly of the giantPleurodeles waltlgenome.</title>
        <authorList>
            <person name="Brown T."/>
            <person name="Elewa A."/>
            <person name="Iarovenko S."/>
            <person name="Subramanian E."/>
            <person name="Araus A.J."/>
            <person name="Petzold A."/>
            <person name="Susuki M."/>
            <person name="Suzuki K.-i.T."/>
            <person name="Hayashi T."/>
            <person name="Toyoda A."/>
            <person name="Oliveira C."/>
            <person name="Osipova E."/>
            <person name="Leigh N.D."/>
            <person name="Simon A."/>
            <person name="Yun M.H."/>
        </authorList>
    </citation>
    <scope>NUCLEOTIDE SEQUENCE</scope>
    <source>
        <strain evidence="2">20211129_DDA</strain>
        <tissue evidence="2">Liver</tissue>
    </source>
</reference>
<accession>A0AAV7RW01</accession>
<keyword evidence="3" id="KW-1185">Reference proteome</keyword>
<dbReference type="EMBL" id="JANPWB010000009">
    <property type="protein sequence ID" value="KAJ1156642.1"/>
    <property type="molecule type" value="Genomic_DNA"/>
</dbReference>
<evidence type="ECO:0000313" key="3">
    <source>
        <dbReference type="Proteomes" id="UP001066276"/>
    </source>
</evidence>
<evidence type="ECO:0000313" key="2">
    <source>
        <dbReference type="EMBL" id="KAJ1156642.1"/>
    </source>
</evidence>
<proteinExistence type="predicted"/>